<feature type="domain" description="Secretion system C-terminal sorting" evidence="2">
    <location>
        <begin position="760"/>
        <end position="829"/>
    </location>
</feature>
<dbReference type="Pfam" id="PF18962">
    <property type="entry name" value="Por_Secre_tail"/>
    <property type="match status" value="1"/>
</dbReference>
<dbReference type="NCBIfam" id="TIGR04183">
    <property type="entry name" value="Por_Secre_tail"/>
    <property type="match status" value="1"/>
</dbReference>
<accession>A0ABP8MSL3</accession>
<evidence type="ECO:0000256" key="1">
    <source>
        <dbReference type="SAM" id="SignalP"/>
    </source>
</evidence>
<dbReference type="InterPro" id="IPR026444">
    <property type="entry name" value="Secre_tail"/>
</dbReference>
<evidence type="ECO:0000313" key="4">
    <source>
        <dbReference type="Proteomes" id="UP001501410"/>
    </source>
</evidence>
<dbReference type="EMBL" id="BAABEZ010000022">
    <property type="protein sequence ID" value="GAA4454728.1"/>
    <property type="molecule type" value="Genomic_DNA"/>
</dbReference>
<keyword evidence="4" id="KW-1185">Reference proteome</keyword>
<feature type="chain" id="PRO_5045589541" description="Secretion system C-terminal sorting domain-containing protein" evidence="1">
    <location>
        <begin position="21"/>
        <end position="832"/>
    </location>
</feature>
<organism evidence="3 4">
    <name type="scientific">Rurimicrobium arvi</name>
    <dbReference type="NCBI Taxonomy" id="2049916"/>
    <lineage>
        <taxon>Bacteria</taxon>
        <taxon>Pseudomonadati</taxon>
        <taxon>Bacteroidota</taxon>
        <taxon>Chitinophagia</taxon>
        <taxon>Chitinophagales</taxon>
        <taxon>Chitinophagaceae</taxon>
        <taxon>Rurimicrobium</taxon>
    </lineage>
</organism>
<proteinExistence type="predicted"/>
<gene>
    <name evidence="3" type="ORF">GCM10023092_17190</name>
</gene>
<dbReference type="RefSeq" id="WP_344825456.1">
    <property type="nucleotide sequence ID" value="NZ_BAABEZ010000022.1"/>
</dbReference>
<evidence type="ECO:0000259" key="2">
    <source>
        <dbReference type="Pfam" id="PF18962"/>
    </source>
</evidence>
<reference evidence="4" key="1">
    <citation type="journal article" date="2019" name="Int. J. Syst. Evol. Microbiol.">
        <title>The Global Catalogue of Microorganisms (GCM) 10K type strain sequencing project: providing services to taxonomists for standard genome sequencing and annotation.</title>
        <authorList>
            <consortium name="The Broad Institute Genomics Platform"/>
            <consortium name="The Broad Institute Genome Sequencing Center for Infectious Disease"/>
            <person name="Wu L."/>
            <person name="Ma J."/>
        </authorList>
    </citation>
    <scope>NUCLEOTIDE SEQUENCE [LARGE SCALE GENOMIC DNA]</scope>
    <source>
        <strain evidence="4">JCM 31921</strain>
    </source>
</reference>
<sequence>MKKIYFAAIMLALGYTHASAQLFQHLYGTTNGEVLTDGHNTSAGGQDGHFLVAPSATAVNCFSATRTDASGNASSFFNNVYQLSTTPGGTGSRIREVKSVEISGTNTYGLAGGYIDNAASGTTIGVFYQQLDQSGNLMGTASGYYAAAPASTLYNSVRVNKIINSAQSPGDLYILGTLTEISGGYNRIFVLRISQTGTLIWSKIYRLDYSSPTNTDIPFDIVESTTMRNTTYEVMVVGDHYQKAGGLADGFLLRIDYSSGNMINPVQFYGTAKTDEGFSCIKNAANPSVDPMQSGYVLGGHYKNTSSSGVVNADYWFVALQQSGAVSWTNSFDYSNGGPTGNNDYCRDIVEANGSGGYEYYLAGYTDNGVFTGNDAMVIRTDQNGNGVTGGQFTYGTKDAQTVMRIDYDNVSARPGIALYGTNYHDPQPVPPLGSTDLWLVKADFNGKTGCEYDLQDSYQSRGPGFLSDKNNDNLYSFNSYTLYTARVGLLDEVELCSSCSAPKPPVIAHWNFTDSSLVDDANGLTGVRMGGVTPAAGLLGVPNTAFQFDGTSGYIQVPSNTLLDLQSWTLTALVQPQGFYSGTCQGNAIIWRGVQYSSSVYAMIIFDNAMDSDCYTYTPTGEVSAGFPAGFYPGSGSDWLGATPCVTNPCITTGQWYCIWVSYDAPTGKLDVYVDGILRVSLIWPNQYGAPTMDDLFIGSSDNVPGGLYPYYFNGIIDDIAIYGGPLACPLSCDSAENGYARKTMENALAVSGKDIQVVPNPTSNKVDLITPDEWSSGNITILNSVGQIISTGKVNASGKTQINLSNVPAGLYLLRVEGNGKYCVKKVLKN</sequence>
<dbReference type="Proteomes" id="UP001501410">
    <property type="component" value="Unassembled WGS sequence"/>
</dbReference>
<protein>
    <recommendedName>
        <fullName evidence="2">Secretion system C-terminal sorting domain-containing protein</fullName>
    </recommendedName>
</protein>
<dbReference type="SUPFAM" id="SSF49899">
    <property type="entry name" value="Concanavalin A-like lectins/glucanases"/>
    <property type="match status" value="1"/>
</dbReference>
<feature type="signal peptide" evidence="1">
    <location>
        <begin position="1"/>
        <end position="20"/>
    </location>
</feature>
<dbReference type="InterPro" id="IPR013320">
    <property type="entry name" value="ConA-like_dom_sf"/>
</dbReference>
<dbReference type="Pfam" id="PF13385">
    <property type="entry name" value="Laminin_G_3"/>
    <property type="match status" value="1"/>
</dbReference>
<name>A0ABP8MSL3_9BACT</name>
<comment type="caution">
    <text evidence="3">The sequence shown here is derived from an EMBL/GenBank/DDBJ whole genome shotgun (WGS) entry which is preliminary data.</text>
</comment>
<evidence type="ECO:0000313" key="3">
    <source>
        <dbReference type="EMBL" id="GAA4454728.1"/>
    </source>
</evidence>
<keyword evidence="1" id="KW-0732">Signal</keyword>
<dbReference type="Gene3D" id="2.60.120.200">
    <property type="match status" value="1"/>
</dbReference>